<proteinExistence type="predicted"/>
<feature type="domain" description="Peptidase M16 C-terminal" evidence="1">
    <location>
        <begin position="210"/>
        <end position="383"/>
    </location>
</feature>
<accession>A0A1L5PXN5</accession>
<dbReference type="PANTHER" id="PTHR11851:SF224">
    <property type="entry name" value="PROCESSING PROTEASE"/>
    <property type="match status" value="1"/>
</dbReference>
<dbReference type="InterPro" id="IPR050361">
    <property type="entry name" value="MPP/UQCRC_Complex"/>
</dbReference>
<dbReference type="InterPro" id="IPR007863">
    <property type="entry name" value="Peptidase_M16_C"/>
</dbReference>
<organism evidence="2 3">
    <name type="scientific">Pseudomonas putida</name>
    <name type="common">Arthrobacter siderocapsulatus</name>
    <dbReference type="NCBI Taxonomy" id="303"/>
    <lineage>
        <taxon>Bacteria</taxon>
        <taxon>Pseudomonadati</taxon>
        <taxon>Pseudomonadota</taxon>
        <taxon>Gammaproteobacteria</taxon>
        <taxon>Pseudomonadales</taxon>
        <taxon>Pseudomonadaceae</taxon>
        <taxon>Pseudomonas</taxon>
    </lineage>
</organism>
<gene>
    <name evidence="2" type="ORF">BL240_26820</name>
</gene>
<sequence length="466" mass="50226">MSPDNLTTTRPTLCDGPTTDTALEAMANLESAKEIELGQVPPLQAAAECWQTAGGAKVSFIRDHDRPMFDLALRFRAGNVLDGANPGLAAVTLYSLDQGTGELDAAQFAEQLAGHGAILGRRITDDSAVISLRCLSLPAIRANVMQLFTQMLAYPAFREPDVAKIRERLAFNRVRQGSHPLIRLANTTMAHVFRDHPYAASATTTASGIVNVEQIRDFHQKAYSANNLDIGLVGDLSRNDAEQLIDVLTRALPQEWAAAAPPPLPEHPPLMQHLTAAGSATRALLTLSSKASPSSPLFPALTLLNVILGTSYESRLTQELRTLRSLTYAIYSDLNPLDAACLLQIHWDIAPQYRDAAAALVSGIVACLRERGPSQAECDIAVNEIAAKLHHDLADSAKLARALATYSHQGLPGDHLATFLDRLQSLTPANLREAGQVWLGNATQVLVTVGPESVQLPLPETMKDDQ</sequence>
<dbReference type="SUPFAM" id="SSF63411">
    <property type="entry name" value="LuxS/MPP-like metallohydrolase"/>
    <property type="match status" value="2"/>
</dbReference>
<protein>
    <submittedName>
        <fullName evidence="2">Peptidase M16</fullName>
    </submittedName>
</protein>
<dbReference type="InterPro" id="IPR011249">
    <property type="entry name" value="Metalloenz_LuxS/M16"/>
</dbReference>
<dbReference type="AlphaFoldDB" id="A0A1L5PXN5"/>
<name>A0A1L5PXN5_PSEPU</name>
<dbReference type="PANTHER" id="PTHR11851">
    <property type="entry name" value="METALLOPROTEASE"/>
    <property type="match status" value="1"/>
</dbReference>
<dbReference type="Gene3D" id="3.30.830.10">
    <property type="entry name" value="Metalloenzyme, LuxS/M16 peptidase-like"/>
    <property type="match status" value="2"/>
</dbReference>
<evidence type="ECO:0000313" key="3">
    <source>
        <dbReference type="Proteomes" id="UP000185146"/>
    </source>
</evidence>
<reference evidence="2 3" key="1">
    <citation type="submission" date="2016-12" db="EMBL/GenBank/DDBJ databases">
        <title>Draft Genome Sequence of Mercury Resistant Pseudomonas DRA525.</title>
        <authorList>
            <person name="Drace K.M."/>
        </authorList>
    </citation>
    <scope>NUCLEOTIDE SEQUENCE [LARGE SCALE GENOMIC DNA]</scope>
    <source>
        <strain evidence="2 3">DRA525</strain>
    </source>
</reference>
<evidence type="ECO:0000313" key="2">
    <source>
        <dbReference type="EMBL" id="APO84863.1"/>
    </source>
</evidence>
<dbReference type="GO" id="GO:0046872">
    <property type="term" value="F:metal ion binding"/>
    <property type="evidence" value="ECO:0007669"/>
    <property type="project" value="InterPro"/>
</dbReference>
<dbReference type="Pfam" id="PF05193">
    <property type="entry name" value="Peptidase_M16_C"/>
    <property type="match status" value="1"/>
</dbReference>
<dbReference type="EMBL" id="CP018743">
    <property type="protein sequence ID" value="APO84863.1"/>
    <property type="molecule type" value="Genomic_DNA"/>
</dbReference>
<dbReference type="Proteomes" id="UP000185146">
    <property type="component" value="Chromosome"/>
</dbReference>
<evidence type="ECO:0000259" key="1">
    <source>
        <dbReference type="Pfam" id="PF05193"/>
    </source>
</evidence>